<dbReference type="NCBIfam" id="NF002023">
    <property type="entry name" value="PRK00844.1"/>
    <property type="match status" value="1"/>
</dbReference>
<dbReference type="InterPro" id="IPR005835">
    <property type="entry name" value="NTP_transferase_dom"/>
</dbReference>
<dbReference type="InterPro" id="IPR056818">
    <property type="entry name" value="GlmU/GlgC-like_hexapep"/>
</dbReference>
<dbReference type="OrthoDB" id="9801810at2"/>
<keyword evidence="2 9" id="KW-0321">Glycogen metabolism</keyword>
<dbReference type="PANTHER" id="PTHR43523">
    <property type="entry name" value="GLUCOSE-1-PHOSPHATE ADENYLYLTRANSFERASE-RELATED"/>
    <property type="match status" value="1"/>
</dbReference>
<dbReference type="SUPFAM" id="SSF53448">
    <property type="entry name" value="Nucleotide-diphospho-sugar transferases"/>
    <property type="match status" value="1"/>
</dbReference>
<gene>
    <name evidence="9 12" type="primary">glgC</name>
    <name evidence="12" type="ORF">NS331_09065</name>
</gene>
<keyword evidence="4 9" id="KW-0548">Nucleotidyltransferase</keyword>
<keyword evidence="13" id="KW-1185">Reference proteome</keyword>
<dbReference type="CDD" id="cd02508">
    <property type="entry name" value="ADP_Glucose_PP"/>
    <property type="match status" value="1"/>
</dbReference>
<proteinExistence type="inferred from homology"/>
<dbReference type="HAMAP" id="MF_00624">
    <property type="entry name" value="GlgC"/>
    <property type="match status" value="1"/>
</dbReference>
<dbReference type="SUPFAM" id="SSF51161">
    <property type="entry name" value="Trimeric LpxA-like enzymes"/>
    <property type="match status" value="1"/>
</dbReference>
<dbReference type="FunFam" id="3.90.550.10:FF:000014">
    <property type="entry name" value="Glucose-1-phosphate adenylyltransferase"/>
    <property type="match status" value="1"/>
</dbReference>
<accession>A0A147GZ87</accession>
<dbReference type="PROSITE" id="PS00809">
    <property type="entry name" value="ADP_GLC_PYROPHOSPH_2"/>
    <property type="match status" value="1"/>
</dbReference>
<keyword evidence="3 9" id="KW-0808">Transferase</keyword>
<keyword evidence="6 9" id="KW-0067">ATP-binding</keyword>
<evidence type="ECO:0000259" key="10">
    <source>
        <dbReference type="Pfam" id="PF00483"/>
    </source>
</evidence>
<dbReference type="InterPro" id="IPR023049">
    <property type="entry name" value="GlgC_bac"/>
</dbReference>
<dbReference type="PANTHER" id="PTHR43523:SF2">
    <property type="entry name" value="GLUCOSE-1-PHOSPHATE ADENYLYLTRANSFERASE"/>
    <property type="match status" value="1"/>
</dbReference>
<comment type="function">
    <text evidence="9">Involved in the biosynthesis of ADP-glucose, a building block required for the elongation reactions to produce glycogen. Catalyzes the reaction between ATP and alpha-D-glucose 1-phosphate (G1P) to produce pyrophosphate and ADP-Glc.</text>
</comment>
<dbReference type="EC" id="2.7.7.27" evidence="9"/>
<dbReference type="AlphaFoldDB" id="A0A147GZ87"/>
<reference evidence="12 13" key="1">
    <citation type="journal article" date="2016" name="Front. Microbiol.">
        <title>Genomic Resource of Rice Seed Associated Bacteria.</title>
        <authorList>
            <person name="Midha S."/>
            <person name="Bansal K."/>
            <person name="Sharma S."/>
            <person name="Kumar N."/>
            <person name="Patil P.P."/>
            <person name="Chaudhry V."/>
            <person name="Patil P.B."/>
        </authorList>
    </citation>
    <scope>NUCLEOTIDE SEQUENCE [LARGE SCALE GENOMIC DNA]</scope>
    <source>
        <strain evidence="12 13">NS331</strain>
    </source>
</reference>
<comment type="similarity">
    <text evidence="1 9">Belongs to the bacterial/plant glucose-1-phosphate adenylyltransferase family.</text>
</comment>
<dbReference type="NCBIfam" id="NF001947">
    <property type="entry name" value="PRK00725.1"/>
    <property type="match status" value="1"/>
</dbReference>
<dbReference type="Proteomes" id="UP000072741">
    <property type="component" value="Unassembled WGS sequence"/>
</dbReference>
<dbReference type="InterPro" id="IPR011831">
    <property type="entry name" value="ADP-Glc_PPase"/>
</dbReference>
<keyword evidence="8 9" id="KW-0119">Carbohydrate metabolism</keyword>
<dbReference type="PROSITE" id="PS00810">
    <property type="entry name" value="ADP_GLC_PYROPHOSPH_3"/>
    <property type="match status" value="1"/>
</dbReference>
<evidence type="ECO:0000256" key="2">
    <source>
        <dbReference type="ARBA" id="ARBA00022600"/>
    </source>
</evidence>
<keyword evidence="5 9" id="KW-0547">Nucleotide-binding</keyword>
<dbReference type="GO" id="GO:0005978">
    <property type="term" value="P:glycogen biosynthetic process"/>
    <property type="evidence" value="ECO:0007669"/>
    <property type="project" value="UniProtKB-UniRule"/>
</dbReference>
<dbReference type="GO" id="GO:0005524">
    <property type="term" value="F:ATP binding"/>
    <property type="evidence" value="ECO:0007669"/>
    <property type="project" value="UniProtKB-KW"/>
</dbReference>
<dbReference type="GO" id="GO:0008878">
    <property type="term" value="F:glucose-1-phosphate adenylyltransferase activity"/>
    <property type="evidence" value="ECO:0007669"/>
    <property type="project" value="UniProtKB-UniRule"/>
</dbReference>
<comment type="pathway">
    <text evidence="9">Glycan biosynthesis; glycogen biosynthesis.</text>
</comment>
<name>A0A147GZ87_9BURK</name>
<evidence type="ECO:0000256" key="7">
    <source>
        <dbReference type="ARBA" id="ARBA00023056"/>
    </source>
</evidence>
<comment type="caution">
    <text evidence="12">The sequence shown here is derived from an EMBL/GenBank/DDBJ whole genome shotgun (WGS) entry which is preliminary data.</text>
</comment>
<evidence type="ECO:0000256" key="6">
    <source>
        <dbReference type="ARBA" id="ARBA00022840"/>
    </source>
</evidence>
<dbReference type="InterPro" id="IPR011004">
    <property type="entry name" value="Trimer_LpxA-like_sf"/>
</dbReference>
<feature type="binding site" evidence="9">
    <location>
        <position position="208"/>
    </location>
    <ligand>
        <name>alpha-D-glucose 1-phosphate</name>
        <dbReference type="ChEBI" id="CHEBI:58601"/>
    </ligand>
</feature>
<protein>
    <recommendedName>
        <fullName evidence="9">Glucose-1-phosphate adenylyltransferase</fullName>
        <ecNumber evidence="9">2.7.7.27</ecNumber>
    </recommendedName>
    <alternativeName>
        <fullName evidence="9">ADP-glucose pyrophosphorylase</fullName>
        <shortName evidence="9">ADPGlc PPase</shortName>
    </alternativeName>
    <alternativeName>
        <fullName evidence="9">ADP-glucose synthase</fullName>
    </alternativeName>
</protein>
<evidence type="ECO:0000256" key="1">
    <source>
        <dbReference type="ARBA" id="ARBA00010443"/>
    </source>
</evidence>
<evidence type="ECO:0000256" key="8">
    <source>
        <dbReference type="ARBA" id="ARBA00023277"/>
    </source>
</evidence>
<dbReference type="CDD" id="cd04651">
    <property type="entry name" value="LbH_G1P_AT_C"/>
    <property type="match status" value="1"/>
</dbReference>
<dbReference type="RefSeq" id="WP_058641682.1">
    <property type="nucleotide sequence ID" value="NZ_LDSL01000053.1"/>
</dbReference>
<evidence type="ECO:0000256" key="5">
    <source>
        <dbReference type="ARBA" id="ARBA00022741"/>
    </source>
</evidence>
<dbReference type="Gene3D" id="2.160.10.10">
    <property type="entry name" value="Hexapeptide repeat proteins"/>
    <property type="match status" value="1"/>
</dbReference>
<evidence type="ECO:0000256" key="3">
    <source>
        <dbReference type="ARBA" id="ARBA00022679"/>
    </source>
</evidence>
<dbReference type="Pfam" id="PF00483">
    <property type="entry name" value="NTP_transferase"/>
    <property type="match status" value="1"/>
</dbReference>
<feature type="domain" description="Glucose-1-phosphate adenylyltransferase/Bifunctional protein GlmU-like C-terminal hexapeptide" evidence="11">
    <location>
        <begin position="310"/>
        <end position="413"/>
    </location>
</feature>
<evidence type="ECO:0000259" key="11">
    <source>
        <dbReference type="Pfam" id="PF24894"/>
    </source>
</evidence>
<dbReference type="Gene3D" id="3.90.550.10">
    <property type="entry name" value="Spore Coat Polysaccharide Biosynthesis Protein SpsA, Chain A"/>
    <property type="match status" value="1"/>
</dbReference>
<feature type="binding site" evidence="9">
    <location>
        <position position="108"/>
    </location>
    <ligand>
        <name>alpha-D-glucose 1-phosphate</name>
        <dbReference type="ChEBI" id="CHEBI:58601"/>
    </ligand>
</feature>
<feature type="site" description="Could play a key role in the communication between the regulatory and the substrate sites" evidence="9">
    <location>
        <position position="107"/>
    </location>
</feature>
<dbReference type="PATRIC" id="fig|433924.3.peg.3793"/>
<comment type="catalytic activity">
    <reaction evidence="9">
        <text>alpha-D-glucose 1-phosphate + ATP + H(+) = ADP-alpha-D-glucose + diphosphate</text>
        <dbReference type="Rhea" id="RHEA:12120"/>
        <dbReference type="ChEBI" id="CHEBI:15378"/>
        <dbReference type="ChEBI" id="CHEBI:30616"/>
        <dbReference type="ChEBI" id="CHEBI:33019"/>
        <dbReference type="ChEBI" id="CHEBI:57498"/>
        <dbReference type="ChEBI" id="CHEBI:58601"/>
        <dbReference type="EC" id="2.7.7.27"/>
    </reaction>
</comment>
<feature type="binding site" evidence="9">
    <location>
        <begin position="190"/>
        <end position="191"/>
    </location>
    <ligand>
        <name>alpha-D-glucose 1-phosphate</name>
        <dbReference type="ChEBI" id="CHEBI:58601"/>
    </ligand>
</feature>
<feature type="site" description="Could play a key role in the communication between the regulatory and the substrate sites" evidence="9">
    <location>
        <position position="68"/>
    </location>
</feature>
<comment type="subunit">
    <text evidence="9">Homotetramer.</text>
</comment>
<dbReference type="EMBL" id="LDSL01000053">
    <property type="protein sequence ID" value="KTT22837.1"/>
    <property type="molecule type" value="Genomic_DNA"/>
</dbReference>
<keyword evidence="7 9" id="KW-0320">Glycogen biosynthesis</keyword>
<dbReference type="InterPro" id="IPR005836">
    <property type="entry name" value="ADP_Glu_pyroP_CS"/>
</dbReference>
<dbReference type="InterPro" id="IPR029044">
    <property type="entry name" value="Nucleotide-diphossugar_trans"/>
</dbReference>
<organism evidence="12 13">
    <name type="scientific">Pseudacidovorax intermedius</name>
    <dbReference type="NCBI Taxonomy" id="433924"/>
    <lineage>
        <taxon>Bacteria</taxon>
        <taxon>Pseudomonadati</taxon>
        <taxon>Pseudomonadota</taxon>
        <taxon>Betaproteobacteria</taxon>
        <taxon>Burkholderiales</taxon>
        <taxon>Comamonadaceae</taxon>
        <taxon>Pseudacidovorax</taxon>
    </lineage>
</organism>
<dbReference type="UniPathway" id="UPA00164"/>
<evidence type="ECO:0000256" key="4">
    <source>
        <dbReference type="ARBA" id="ARBA00022695"/>
    </source>
</evidence>
<dbReference type="PROSITE" id="PS00808">
    <property type="entry name" value="ADP_GLC_PYROPHOSPH_1"/>
    <property type="match status" value="1"/>
</dbReference>
<evidence type="ECO:0000256" key="9">
    <source>
        <dbReference type="HAMAP-Rule" id="MF_00624"/>
    </source>
</evidence>
<feature type="domain" description="Nucleotidyl transferase" evidence="10">
    <location>
        <begin position="16"/>
        <end position="287"/>
    </location>
</feature>
<dbReference type="NCBIfam" id="TIGR02091">
    <property type="entry name" value="glgC"/>
    <property type="match status" value="1"/>
</dbReference>
<sequence>MDHSLETHQLVRRSIALVLAGGRGSRLKQLTDRRAKPAVFFGGKFRIIDFALSNCINSGIRRVAVVTQYKSHSLMRHLQSGWNFLRAEFGEMVEVLPAQQRVSEDHWYRGTADAVYQNADIIRSRSHRHDYVVVLAGDHIYKMDYSLMLRDHVANGGGCTVGCIEVPREEATAFGVMAVDEARRVTAFIEKPADPPPMPGKPEVALASMGIYVFDADYLYRLLEEDADNPDSEHDFGKNIIPRAVAEGRALAHPFGMSCVSRTKDVVPYWRDVGTIDAFWSANLDLASITPELDIYDDDWPIWTYQRQLPPAKFVPDRDGNPGQAVNIIVSGGCIVSGSGVRDSVLFSGVRVHSFCNIQEAVILPDVTIGRGCKLRKVVIDRACVLPEGLVVGEDPVADAERFERTAGGVVLITREMLRRLGLQQPTTNLPSYGKGGSA</sequence>
<feature type="binding site" evidence="9">
    <location>
        <position position="175"/>
    </location>
    <ligand>
        <name>alpha-D-glucose 1-phosphate</name>
        <dbReference type="ChEBI" id="CHEBI:58601"/>
    </ligand>
</feature>
<evidence type="ECO:0000313" key="12">
    <source>
        <dbReference type="EMBL" id="KTT22837.1"/>
    </source>
</evidence>
<dbReference type="Pfam" id="PF24894">
    <property type="entry name" value="Hexapep_GlmU"/>
    <property type="match status" value="1"/>
</dbReference>
<evidence type="ECO:0000313" key="13">
    <source>
        <dbReference type="Proteomes" id="UP000072741"/>
    </source>
</evidence>